<organism evidence="9 10">
    <name type="scientific">Sphingomonas aerophila</name>
    <dbReference type="NCBI Taxonomy" id="1344948"/>
    <lineage>
        <taxon>Bacteria</taxon>
        <taxon>Pseudomonadati</taxon>
        <taxon>Pseudomonadota</taxon>
        <taxon>Alphaproteobacteria</taxon>
        <taxon>Sphingomonadales</taxon>
        <taxon>Sphingomonadaceae</taxon>
        <taxon>Sphingomonas</taxon>
    </lineage>
</organism>
<dbReference type="InterPro" id="IPR050297">
    <property type="entry name" value="LipidA_mod_glycosyltrf_83"/>
</dbReference>
<feature type="transmembrane region" description="Helical" evidence="8">
    <location>
        <begin position="140"/>
        <end position="156"/>
    </location>
</feature>
<dbReference type="PANTHER" id="PTHR33908:SF11">
    <property type="entry name" value="MEMBRANE PROTEIN"/>
    <property type="match status" value="1"/>
</dbReference>
<feature type="transmembrane region" description="Helical" evidence="8">
    <location>
        <begin position="67"/>
        <end position="84"/>
    </location>
</feature>
<dbReference type="EMBL" id="JACIJK010000001">
    <property type="protein sequence ID" value="MBB5713716.1"/>
    <property type="molecule type" value="Genomic_DNA"/>
</dbReference>
<evidence type="ECO:0000313" key="10">
    <source>
        <dbReference type="Proteomes" id="UP000546200"/>
    </source>
</evidence>
<keyword evidence="10" id="KW-1185">Reference proteome</keyword>
<comment type="caution">
    <text evidence="9">The sequence shown here is derived from an EMBL/GenBank/DDBJ whole genome shotgun (WGS) entry which is preliminary data.</text>
</comment>
<reference evidence="9 10" key="1">
    <citation type="submission" date="2020-08" db="EMBL/GenBank/DDBJ databases">
        <title>Genomic Encyclopedia of Type Strains, Phase IV (KMG-IV): sequencing the most valuable type-strain genomes for metagenomic binning, comparative biology and taxonomic classification.</title>
        <authorList>
            <person name="Goeker M."/>
        </authorList>
    </citation>
    <scope>NUCLEOTIDE SEQUENCE [LARGE SCALE GENOMIC DNA]</scope>
    <source>
        <strain evidence="9 10">DSM 100044</strain>
    </source>
</reference>
<evidence type="ECO:0000313" key="9">
    <source>
        <dbReference type="EMBL" id="MBB5713716.1"/>
    </source>
</evidence>
<accession>A0A7W9BAN6</accession>
<gene>
    <name evidence="9" type="ORF">FHS94_000535</name>
</gene>
<evidence type="ECO:0000256" key="1">
    <source>
        <dbReference type="ARBA" id="ARBA00004651"/>
    </source>
</evidence>
<name>A0A7W9BAN6_9SPHN</name>
<dbReference type="GO" id="GO:0016763">
    <property type="term" value="F:pentosyltransferase activity"/>
    <property type="evidence" value="ECO:0007669"/>
    <property type="project" value="TreeGrafter"/>
</dbReference>
<sequence length="484" mass="51994">MPDRGAAAPARDALPFALFAGAVAVVLVVLAMLRPVDHDESQYVAAASLTARGLLPYRDYAYLQTPLQPFLLAPLVRAAGLWAWPALRIANALFAGVAVIAVAGAAMAAGAPRRVALSTAALFATTDILLFSAGTARNDALPAALLGGALWIAILAERRGSGYGAAAWVGLLLAAATATKLSYALPAGAYWLAALADRRRQPVAVMLGALPVVAFLAWTWWQSPAGFAFDVFRFPMEAPAEYYVATDRAWRLSNWAKVIDALKFLALGPALLAALVFVRERRWRRPDMLGWMMLAGLLAALLPSPTWRQYWLPLLPPLFIALALLWTRQPPQRAMRVAMAVFVVAGLAPSLAALANGPGLWRAMAESRAVGAALDRAGIAPDVPVATLSPQLLPAARRAPDPRFATGPFYFRSAGLLDRAEEGELALVSRARMPTYTPAAVLVGGEDRWTSGDPELDQAMQRWALTSGLRRVDVPRSRLRLFIR</sequence>
<dbReference type="AlphaFoldDB" id="A0A7W9BAN6"/>
<feature type="transmembrane region" description="Helical" evidence="8">
    <location>
        <begin position="115"/>
        <end position="133"/>
    </location>
</feature>
<comment type="subcellular location">
    <subcellularLocation>
        <location evidence="1">Cell membrane</location>
        <topology evidence="1">Multi-pass membrane protein</topology>
    </subcellularLocation>
</comment>
<feature type="transmembrane region" description="Helical" evidence="8">
    <location>
        <begin position="203"/>
        <end position="221"/>
    </location>
</feature>
<feature type="transmembrane region" description="Helical" evidence="8">
    <location>
        <begin position="288"/>
        <end position="304"/>
    </location>
</feature>
<evidence type="ECO:0000256" key="8">
    <source>
        <dbReference type="SAM" id="Phobius"/>
    </source>
</evidence>
<dbReference type="PANTHER" id="PTHR33908">
    <property type="entry name" value="MANNOSYLTRANSFERASE YKCB-RELATED"/>
    <property type="match status" value="1"/>
</dbReference>
<keyword evidence="5 8" id="KW-0812">Transmembrane</keyword>
<keyword evidence="2" id="KW-1003">Cell membrane</keyword>
<keyword evidence="7 8" id="KW-0472">Membrane</keyword>
<keyword evidence="4" id="KW-0808">Transferase</keyword>
<evidence type="ECO:0000256" key="4">
    <source>
        <dbReference type="ARBA" id="ARBA00022679"/>
    </source>
</evidence>
<feature type="transmembrane region" description="Helical" evidence="8">
    <location>
        <begin position="168"/>
        <end position="191"/>
    </location>
</feature>
<protein>
    <recommendedName>
        <fullName evidence="11">Glycosyltransferase RgtA/B/C/D-like domain-containing protein</fullName>
    </recommendedName>
</protein>
<feature type="transmembrane region" description="Helical" evidence="8">
    <location>
        <begin position="12"/>
        <end position="33"/>
    </location>
</feature>
<dbReference type="Proteomes" id="UP000546200">
    <property type="component" value="Unassembled WGS sequence"/>
</dbReference>
<feature type="transmembrane region" description="Helical" evidence="8">
    <location>
        <begin position="310"/>
        <end position="327"/>
    </location>
</feature>
<evidence type="ECO:0000256" key="3">
    <source>
        <dbReference type="ARBA" id="ARBA00022676"/>
    </source>
</evidence>
<feature type="transmembrane region" description="Helical" evidence="8">
    <location>
        <begin position="258"/>
        <end position="276"/>
    </location>
</feature>
<keyword evidence="3" id="KW-0328">Glycosyltransferase</keyword>
<evidence type="ECO:0000256" key="2">
    <source>
        <dbReference type="ARBA" id="ARBA00022475"/>
    </source>
</evidence>
<feature type="transmembrane region" description="Helical" evidence="8">
    <location>
        <begin position="91"/>
        <end position="109"/>
    </location>
</feature>
<evidence type="ECO:0008006" key="11">
    <source>
        <dbReference type="Google" id="ProtNLM"/>
    </source>
</evidence>
<evidence type="ECO:0000256" key="5">
    <source>
        <dbReference type="ARBA" id="ARBA00022692"/>
    </source>
</evidence>
<dbReference type="GO" id="GO:0005886">
    <property type="term" value="C:plasma membrane"/>
    <property type="evidence" value="ECO:0007669"/>
    <property type="project" value="UniProtKB-SubCell"/>
</dbReference>
<dbReference type="GO" id="GO:0009103">
    <property type="term" value="P:lipopolysaccharide biosynthetic process"/>
    <property type="evidence" value="ECO:0007669"/>
    <property type="project" value="UniProtKB-ARBA"/>
</dbReference>
<keyword evidence="6 8" id="KW-1133">Transmembrane helix</keyword>
<evidence type="ECO:0000256" key="7">
    <source>
        <dbReference type="ARBA" id="ARBA00023136"/>
    </source>
</evidence>
<evidence type="ECO:0000256" key="6">
    <source>
        <dbReference type="ARBA" id="ARBA00022989"/>
    </source>
</evidence>
<dbReference type="RefSeq" id="WP_184054274.1">
    <property type="nucleotide sequence ID" value="NZ_JACIJK010000001.1"/>
</dbReference>
<feature type="transmembrane region" description="Helical" evidence="8">
    <location>
        <begin position="339"/>
        <end position="361"/>
    </location>
</feature>
<proteinExistence type="predicted"/>